<dbReference type="Pfam" id="PF13520">
    <property type="entry name" value="AA_permease_2"/>
    <property type="match status" value="1"/>
</dbReference>
<feature type="transmembrane region" description="Helical" evidence="6">
    <location>
        <begin position="227"/>
        <end position="248"/>
    </location>
</feature>
<evidence type="ECO:0000256" key="1">
    <source>
        <dbReference type="ARBA" id="ARBA00004141"/>
    </source>
</evidence>
<keyword evidence="5 6" id="KW-0472">Membrane</keyword>
<dbReference type="Gene3D" id="1.20.1740.10">
    <property type="entry name" value="Amino acid/polyamine transporter I"/>
    <property type="match status" value="1"/>
</dbReference>
<evidence type="ECO:0000256" key="6">
    <source>
        <dbReference type="SAM" id="Phobius"/>
    </source>
</evidence>
<dbReference type="EMBL" id="KZ805496">
    <property type="protein sequence ID" value="PVH95439.1"/>
    <property type="molecule type" value="Genomic_DNA"/>
</dbReference>
<evidence type="ECO:0000256" key="5">
    <source>
        <dbReference type="ARBA" id="ARBA00023136"/>
    </source>
</evidence>
<organism evidence="7 8">
    <name type="scientific">Periconia macrospinosa</name>
    <dbReference type="NCBI Taxonomy" id="97972"/>
    <lineage>
        <taxon>Eukaryota</taxon>
        <taxon>Fungi</taxon>
        <taxon>Dikarya</taxon>
        <taxon>Ascomycota</taxon>
        <taxon>Pezizomycotina</taxon>
        <taxon>Dothideomycetes</taxon>
        <taxon>Pleosporomycetidae</taxon>
        <taxon>Pleosporales</taxon>
        <taxon>Massarineae</taxon>
        <taxon>Periconiaceae</taxon>
        <taxon>Periconia</taxon>
    </lineage>
</organism>
<feature type="transmembrane region" description="Helical" evidence="6">
    <location>
        <begin position="185"/>
        <end position="207"/>
    </location>
</feature>
<dbReference type="Proteomes" id="UP000244855">
    <property type="component" value="Unassembled WGS sequence"/>
</dbReference>
<reference evidence="7 8" key="1">
    <citation type="journal article" date="2018" name="Sci. Rep.">
        <title>Comparative genomics provides insights into the lifestyle and reveals functional heterogeneity of dark septate endophytic fungi.</title>
        <authorList>
            <person name="Knapp D.G."/>
            <person name="Nemeth J.B."/>
            <person name="Barry K."/>
            <person name="Hainaut M."/>
            <person name="Henrissat B."/>
            <person name="Johnson J."/>
            <person name="Kuo A."/>
            <person name="Lim J.H.P."/>
            <person name="Lipzen A."/>
            <person name="Nolan M."/>
            <person name="Ohm R.A."/>
            <person name="Tamas L."/>
            <person name="Grigoriev I.V."/>
            <person name="Spatafora J.W."/>
            <person name="Nagy L.G."/>
            <person name="Kovacs G.M."/>
        </authorList>
    </citation>
    <scope>NUCLEOTIDE SEQUENCE [LARGE SCALE GENOMIC DNA]</scope>
    <source>
        <strain evidence="7 8">DSE2036</strain>
    </source>
</reference>
<dbReference type="GO" id="GO:0016020">
    <property type="term" value="C:membrane"/>
    <property type="evidence" value="ECO:0007669"/>
    <property type="project" value="UniProtKB-SubCell"/>
</dbReference>
<feature type="transmembrane region" description="Helical" evidence="6">
    <location>
        <begin position="371"/>
        <end position="390"/>
    </location>
</feature>
<keyword evidence="3 6" id="KW-0812">Transmembrane</keyword>
<sequence>MSEFGHTGSALTKSNDEEILAHFGKRQQLRRNLSFISVLGLGCTLSMRKENLLSNALPPLQNGGTVGAIAAFLVVYGGVLTQVLVMAEMASMMPLSGGEYNWVAILAPPRFSNFFSYLAGWVTTIAWQAATASTIWVAASVVRLLAILNYPTYVPQVWHGVLIFYAVVAISVLFTTVLSRVFPALEALVLILHILGFFAFLLVFVYLAPVKASASEVFGTFLNGGGFSSNAQSVLVGAVTIMWAFNAVDGATHMAEEIENAATVIPYSMILTTLINGSAGFSILVAFVFCMGPLEEVLKDSFQFPLITMLLKITNSTGGTTALMSIITVLGISSCIGQLATASRMLWAFAREDGVPFSRWVAKVSVEPRSALPLNAIAITALISLLLALLNLGSSVAFSALTGLTVSGFYSAFMISASIMLWRRLTVPPSSIAWGPFRLGYLGTPITVIALVYSFIGWFFSFWPPVAGARLGVETFNWSMVVYFSVVIIAVVYWIIRARHTYIGPKIEGKN</sequence>
<evidence type="ECO:0000256" key="3">
    <source>
        <dbReference type="ARBA" id="ARBA00022692"/>
    </source>
</evidence>
<evidence type="ECO:0000313" key="7">
    <source>
        <dbReference type="EMBL" id="PVH95439.1"/>
    </source>
</evidence>
<feature type="transmembrane region" description="Helical" evidence="6">
    <location>
        <begin position="442"/>
        <end position="463"/>
    </location>
</feature>
<dbReference type="STRING" id="97972.A0A2V1DE32"/>
<keyword evidence="2" id="KW-0813">Transport</keyword>
<feature type="transmembrane region" description="Helical" evidence="6">
    <location>
        <begin position="114"/>
        <end position="137"/>
    </location>
</feature>
<feature type="transmembrane region" description="Helical" evidence="6">
    <location>
        <begin position="68"/>
        <end position="87"/>
    </location>
</feature>
<protein>
    <submittedName>
        <fullName evidence="7">Amino acid transporter</fullName>
    </submittedName>
</protein>
<feature type="transmembrane region" description="Helical" evidence="6">
    <location>
        <begin position="157"/>
        <end position="178"/>
    </location>
</feature>
<dbReference type="PANTHER" id="PTHR45649:SF1">
    <property type="entry name" value="TRANSPORTER, PUTATIVE (EUROFUNG)-RELATED"/>
    <property type="match status" value="1"/>
</dbReference>
<feature type="transmembrane region" description="Helical" evidence="6">
    <location>
        <begin position="269"/>
        <end position="294"/>
    </location>
</feature>
<gene>
    <name evidence="7" type="ORF">DM02DRAFT_600815</name>
</gene>
<evidence type="ECO:0000256" key="4">
    <source>
        <dbReference type="ARBA" id="ARBA00022989"/>
    </source>
</evidence>
<dbReference type="OrthoDB" id="3257095at2759"/>
<evidence type="ECO:0000313" key="8">
    <source>
        <dbReference type="Proteomes" id="UP000244855"/>
    </source>
</evidence>
<name>A0A2V1DE32_9PLEO</name>
<dbReference type="PANTHER" id="PTHR45649">
    <property type="entry name" value="AMINO-ACID PERMEASE BAT1"/>
    <property type="match status" value="1"/>
</dbReference>
<evidence type="ECO:0000256" key="2">
    <source>
        <dbReference type="ARBA" id="ARBA00022448"/>
    </source>
</evidence>
<keyword evidence="4 6" id="KW-1133">Transmembrane helix</keyword>
<comment type="subcellular location">
    <subcellularLocation>
        <location evidence="1">Membrane</location>
        <topology evidence="1">Multi-pass membrane protein</topology>
    </subcellularLocation>
</comment>
<dbReference type="AlphaFoldDB" id="A0A2V1DE32"/>
<feature type="transmembrane region" description="Helical" evidence="6">
    <location>
        <begin position="396"/>
        <end position="422"/>
    </location>
</feature>
<accession>A0A2V1DE32</accession>
<proteinExistence type="predicted"/>
<dbReference type="PIRSF" id="PIRSF006060">
    <property type="entry name" value="AA_transporter"/>
    <property type="match status" value="1"/>
</dbReference>
<dbReference type="GO" id="GO:0022857">
    <property type="term" value="F:transmembrane transporter activity"/>
    <property type="evidence" value="ECO:0007669"/>
    <property type="project" value="InterPro"/>
</dbReference>
<feature type="transmembrane region" description="Helical" evidence="6">
    <location>
        <begin position="475"/>
        <end position="496"/>
    </location>
</feature>
<dbReference type="InterPro" id="IPR002293">
    <property type="entry name" value="AA/rel_permease1"/>
</dbReference>
<keyword evidence="8" id="KW-1185">Reference proteome</keyword>
<feature type="transmembrane region" description="Helical" evidence="6">
    <location>
        <begin position="322"/>
        <end position="350"/>
    </location>
</feature>